<organism evidence="1 2">
    <name type="scientific">Prorocentrum cordatum</name>
    <dbReference type="NCBI Taxonomy" id="2364126"/>
    <lineage>
        <taxon>Eukaryota</taxon>
        <taxon>Sar</taxon>
        <taxon>Alveolata</taxon>
        <taxon>Dinophyceae</taxon>
        <taxon>Prorocentrales</taxon>
        <taxon>Prorocentraceae</taxon>
        <taxon>Prorocentrum</taxon>
    </lineage>
</organism>
<dbReference type="EMBL" id="CAUYUJ010019837">
    <property type="protein sequence ID" value="CAK0894009.1"/>
    <property type="molecule type" value="Genomic_DNA"/>
</dbReference>
<protein>
    <submittedName>
        <fullName evidence="1">Uncharacterized protein</fullName>
    </submittedName>
</protein>
<dbReference type="Proteomes" id="UP001189429">
    <property type="component" value="Unassembled WGS sequence"/>
</dbReference>
<gene>
    <name evidence="1" type="ORF">PCOR1329_LOCUS73183</name>
</gene>
<comment type="caution">
    <text evidence="1">The sequence shown here is derived from an EMBL/GenBank/DDBJ whole genome shotgun (WGS) entry which is preliminary data.</text>
</comment>
<proteinExistence type="predicted"/>
<accession>A0ABN9X8G4</accession>
<keyword evidence="2" id="KW-1185">Reference proteome</keyword>
<sequence>VRGEDAMGLGHVPLQAYVKKLSGGLEDTSEAVDFFGMGSGKATSRVVGQLIQYSGNKGFVFILPPAGGPHVFAHRADSGGCLEELELGSDMFFVKEWDDRKGRHKMVLVCGRIHGFNTEMSDGSGKMQEVRFEGVSRLEFEQTLQQALGSKKAEGILGLVLKAKDELNIEDG</sequence>
<name>A0ABN9X8G4_9DINO</name>
<feature type="non-terminal residue" evidence="1">
    <location>
        <position position="1"/>
    </location>
</feature>
<reference evidence="1" key="1">
    <citation type="submission" date="2023-10" db="EMBL/GenBank/DDBJ databases">
        <authorList>
            <person name="Chen Y."/>
            <person name="Shah S."/>
            <person name="Dougan E. K."/>
            <person name="Thang M."/>
            <person name="Chan C."/>
        </authorList>
    </citation>
    <scope>NUCLEOTIDE SEQUENCE [LARGE SCALE GENOMIC DNA]</scope>
</reference>
<evidence type="ECO:0000313" key="1">
    <source>
        <dbReference type="EMBL" id="CAK0894009.1"/>
    </source>
</evidence>
<evidence type="ECO:0000313" key="2">
    <source>
        <dbReference type="Proteomes" id="UP001189429"/>
    </source>
</evidence>